<keyword evidence="3" id="KW-0407">Ion channel</keyword>
<proteinExistence type="predicted"/>
<protein>
    <submittedName>
        <fullName evidence="3">Two pore domain potassium channel family protein</fullName>
    </submittedName>
</protein>
<keyword evidence="1" id="KW-0812">Transmembrane</keyword>
<keyword evidence="3" id="KW-0406">Ion transport</keyword>
<feature type="domain" description="Potassium channel" evidence="2">
    <location>
        <begin position="68"/>
        <end position="135"/>
    </location>
</feature>
<dbReference type="SUPFAM" id="SSF81324">
    <property type="entry name" value="Voltage-gated potassium channels"/>
    <property type="match status" value="1"/>
</dbReference>
<organism evidence="3 4">
    <name type="scientific">Sphingomonas rhizophila</name>
    <dbReference type="NCBI Taxonomy" id="2071607"/>
    <lineage>
        <taxon>Bacteria</taxon>
        <taxon>Pseudomonadati</taxon>
        <taxon>Pseudomonadota</taxon>
        <taxon>Alphaproteobacteria</taxon>
        <taxon>Sphingomonadales</taxon>
        <taxon>Sphingomonadaceae</taxon>
        <taxon>Sphingomonas</taxon>
    </lineage>
</organism>
<feature type="transmembrane region" description="Helical" evidence="1">
    <location>
        <begin position="118"/>
        <end position="138"/>
    </location>
</feature>
<keyword evidence="1" id="KW-1133">Transmembrane helix</keyword>
<evidence type="ECO:0000313" key="4">
    <source>
        <dbReference type="Proteomes" id="UP000515955"/>
    </source>
</evidence>
<evidence type="ECO:0000313" key="3">
    <source>
        <dbReference type="EMBL" id="QNN64821.1"/>
    </source>
</evidence>
<dbReference type="Gene3D" id="1.10.287.70">
    <property type="match status" value="1"/>
</dbReference>
<dbReference type="KEGG" id="srhi:H9L12_11345"/>
<gene>
    <name evidence="3" type="ORF">H9L12_11345</name>
</gene>
<sequence>MANQLIVALLMVMLTALIHGAGLLGMGRALGIERNLETRVCVDFSTLRGMLIELGLVLAIFALHFLQISLYALLYYVVGALPTAAKSLYFSMITYGTIGYDDQDMVGTYQLVAAVEGINGILLLGWSTAFLVTTVSRISRHGG</sequence>
<evidence type="ECO:0000259" key="2">
    <source>
        <dbReference type="Pfam" id="PF07885"/>
    </source>
</evidence>
<feature type="transmembrane region" description="Helical" evidence="1">
    <location>
        <begin position="44"/>
        <end position="66"/>
    </location>
</feature>
<dbReference type="GO" id="GO:0034220">
    <property type="term" value="P:monoatomic ion transmembrane transport"/>
    <property type="evidence" value="ECO:0007669"/>
    <property type="project" value="UniProtKB-KW"/>
</dbReference>
<feature type="transmembrane region" description="Helical" evidence="1">
    <location>
        <begin position="73"/>
        <end position="98"/>
    </location>
</feature>
<keyword evidence="3" id="KW-0813">Transport</keyword>
<reference evidence="3 4" key="1">
    <citation type="submission" date="2020-08" db="EMBL/GenBank/DDBJ databases">
        <title>Genome sequence of Sphingomonas rhizophila KACC 19189T.</title>
        <authorList>
            <person name="Hyun D.-W."/>
            <person name="Bae J.-W."/>
        </authorList>
    </citation>
    <scope>NUCLEOTIDE SEQUENCE [LARGE SCALE GENOMIC DNA]</scope>
    <source>
        <strain evidence="3 4">KACC 19189</strain>
    </source>
</reference>
<name>A0A7G9SAE6_9SPHN</name>
<dbReference type="AlphaFoldDB" id="A0A7G9SAE6"/>
<keyword evidence="4" id="KW-1185">Reference proteome</keyword>
<dbReference type="EMBL" id="CP060717">
    <property type="protein sequence ID" value="QNN64821.1"/>
    <property type="molecule type" value="Genomic_DNA"/>
</dbReference>
<accession>A0A7G9SAE6</accession>
<dbReference type="Pfam" id="PF07885">
    <property type="entry name" value="Ion_trans_2"/>
    <property type="match status" value="1"/>
</dbReference>
<keyword evidence="1" id="KW-0472">Membrane</keyword>
<dbReference type="RefSeq" id="WP_187541820.1">
    <property type="nucleotide sequence ID" value="NZ_CP060717.1"/>
</dbReference>
<dbReference type="Proteomes" id="UP000515955">
    <property type="component" value="Chromosome"/>
</dbReference>
<dbReference type="InterPro" id="IPR013099">
    <property type="entry name" value="K_chnl_dom"/>
</dbReference>
<evidence type="ECO:0000256" key="1">
    <source>
        <dbReference type="SAM" id="Phobius"/>
    </source>
</evidence>